<reference evidence="3 4" key="2">
    <citation type="submission" date="2024-07" db="EMBL/GenBank/DDBJ databases">
        <authorList>
            <person name="Akdeniz Z."/>
        </authorList>
    </citation>
    <scope>NUCLEOTIDE SEQUENCE [LARGE SCALE GENOMIC DNA]</scope>
</reference>
<sequence>MIQINAEAQPENEKKKTEVSKKAEPTKNIEEKAPDKTKLKDAQKQKEKSPQSKSHQIKRLPRNQEFAKSNKLRRTTGGDISEMEIYNYEFYKLLLLCYLETIQKKWSQYQRWIIYCNLQNLQEYKFIIIITFQHIQTIIRFTTINAKQRHQLSQGE</sequence>
<comment type="caution">
    <text evidence="2">The sequence shown here is derived from an EMBL/GenBank/DDBJ whole genome shotgun (WGS) entry which is preliminary data.</text>
</comment>
<evidence type="ECO:0000313" key="3">
    <source>
        <dbReference type="EMBL" id="CAL6050081.1"/>
    </source>
</evidence>
<dbReference type="AlphaFoldDB" id="A0AA86PW10"/>
<dbReference type="EMBL" id="CATOUU010000772">
    <property type="protein sequence ID" value="CAI9947026.1"/>
    <property type="molecule type" value="Genomic_DNA"/>
</dbReference>
<evidence type="ECO:0000256" key="1">
    <source>
        <dbReference type="SAM" id="MobiDB-lite"/>
    </source>
</evidence>
<dbReference type="Proteomes" id="UP001642409">
    <property type="component" value="Unassembled WGS sequence"/>
</dbReference>
<proteinExistence type="predicted"/>
<evidence type="ECO:0000313" key="2">
    <source>
        <dbReference type="EMBL" id="CAI9947026.1"/>
    </source>
</evidence>
<protein>
    <submittedName>
        <fullName evidence="3">Hypothetical_protein</fullName>
    </submittedName>
</protein>
<reference evidence="2" key="1">
    <citation type="submission" date="2023-06" db="EMBL/GenBank/DDBJ databases">
        <authorList>
            <person name="Kurt Z."/>
        </authorList>
    </citation>
    <scope>NUCLEOTIDE SEQUENCE</scope>
</reference>
<dbReference type="EMBL" id="CAXDID020000183">
    <property type="protein sequence ID" value="CAL6050081.1"/>
    <property type="molecule type" value="Genomic_DNA"/>
</dbReference>
<feature type="region of interest" description="Disordered" evidence="1">
    <location>
        <begin position="1"/>
        <end position="72"/>
    </location>
</feature>
<accession>A0AA86PW10</accession>
<keyword evidence="4" id="KW-1185">Reference proteome</keyword>
<evidence type="ECO:0000313" key="4">
    <source>
        <dbReference type="Proteomes" id="UP001642409"/>
    </source>
</evidence>
<name>A0AA86PW10_9EUKA</name>
<organism evidence="2">
    <name type="scientific">Hexamita inflata</name>
    <dbReference type="NCBI Taxonomy" id="28002"/>
    <lineage>
        <taxon>Eukaryota</taxon>
        <taxon>Metamonada</taxon>
        <taxon>Diplomonadida</taxon>
        <taxon>Hexamitidae</taxon>
        <taxon>Hexamitinae</taxon>
        <taxon>Hexamita</taxon>
    </lineage>
</organism>
<feature type="compositionally biased region" description="Basic and acidic residues" evidence="1">
    <location>
        <begin position="11"/>
        <end position="50"/>
    </location>
</feature>
<gene>
    <name evidence="2" type="ORF">HINF_LOCUS34671</name>
    <name evidence="3" type="ORF">HINF_LOCUS43716</name>
</gene>